<name>A0ACB8EK57_9SAUR</name>
<accession>A0ACB8EK57</accession>
<protein>
    <submittedName>
        <fullName evidence="1">Uncharacterized protein</fullName>
    </submittedName>
</protein>
<evidence type="ECO:0000313" key="2">
    <source>
        <dbReference type="Proteomes" id="UP000827872"/>
    </source>
</evidence>
<comment type="caution">
    <text evidence="1">The sequence shown here is derived from an EMBL/GenBank/DDBJ whole genome shotgun (WGS) entry which is preliminary data.</text>
</comment>
<gene>
    <name evidence="1" type="ORF">K3G42_024628</name>
</gene>
<organism evidence="1 2">
    <name type="scientific">Sphaerodactylus townsendi</name>
    <dbReference type="NCBI Taxonomy" id="933632"/>
    <lineage>
        <taxon>Eukaryota</taxon>
        <taxon>Metazoa</taxon>
        <taxon>Chordata</taxon>
        <taxon>Craniata</taxon>
        <taxon>Vertebrata</taxon>
        <taxon>Euteleostomi</taxon>
        <taxon>Lepidosauria</taxon>
        <taxon>Squamata</taxon>
        <taxon>Bifurcata</taxon>
        <taxon>Gekkota</taxon>
        <taxon>Sphaerodactylidae</taxon>
        <taxon>Sphaerodactylus</taxon>
    </lineage>
</organism>
<dbReference type="EMBL" id="CM037616">
    <property type="protein sequence ID" value="KAH7992576.1"/>
    <property type="molecule type" value="Genomic_DNA"/>
</dbReference>
<evidence type="ECO:0000313" key="1">
    <source>
        <dbReference type="EMBL" id="KAH7992576.1"/>
    </source>
</evidence>
<sequence length="229" mass="25511">MLPKRARGFWACCLAGNRMQDLNVKQQQAIFLDLFRTQNIAVITVMSLLLWMFTSISYFGLSLNTSNLHGNAYFNCFLSAVIEVPAYVIAWLLLRTLPRRYSISGTLFLGGGVILFVQLVPPDLHLLSVILAMLGKFGVTAAFSMLYVYTAELYPTIVRNMAVGASSMSSRTGSIIAPYFVYLGAYDRYLPYILMGSLTVLIGILTLFLPESYGNPLPETFQEMLQIKG</sequence>
<keyword evidence="2" id="KW-1185">Reference proteome</keyword>
<reference evidence="1" key="1">
    <citation type="submission" date="2021-08" db="EMBL/GenBank/DDBJ databases">
        <title>The first chromosome-level gecko genome reveals the dynamic sex chromosomes of Neotropical dwarf geckos (Sphaerodactylidae: Sphaerodactylus).</title>
        <authorList>
            <person name="Pinto B.J."/>
            <person name="Keating S.E."/>
            <person name="Gamble T."/>
        </authorList>
    </citation>
    <scope>NUCLEOTIDE SEQUENCE</scope>
    <source>
        <strain evidence="1">TG3544</strain>
    </source>
</reference>
<dbReference type="Proteomes" id="UP000827872">
    <property type="component" value="Linkage Group LG03"/>
</dbReference>
<proteinExistence type="predicted"/>